<feature type="compositionally biased region" description="Polar residues" evidence="1">
    <location>
        <begin position="238"/>
        <end position="248"/>
    </location>
</feature>
<dbReference type="EMBL" id="QGKY02001015">
    <property type="protein sequence ID" value="KAF2573497.1"/>
    <property type="molecule type" value="Genomic_DNA"/>
</dbReference>
<feature type="compositionally biased region" description="Polar residues" evidence="1">
    <location>
        <begin position="17"/>
        <end position="41"/>
    </location>
</feature>
<gene>
    <name evidence="2" type="ORF">F2Q70_00004280</name>
</gene>
<evidence type="ECO:0000313" key="2">
    <source>
        <dbReference type="EMBL" id="KAF2573497.1"/>
    </source>
</evidence>
<feature type="compositionally biased region" description="Basic and acidic residues" evidence="1">
    <location>
        <begin position="150"/>
        <end position="163"/>
    </location>
</feature>
<comment type="caution">
    <text evidence="2">The sequence shown here is derived from an EMBL/GenBank/DDBJ whole genome shotgun (WGS) entry which is preliminary data.</text>
</comment>
<sequence>MASITGENAGDGEGDPTTITGEPFSSNPTGDFTDNRPSSQGDRIASAGGTPCGTTEDPGVPPNDVAAPVKESTQETDALLRNTTLTTPDQAAQSVGDSETQHDGGASLLALITRSTAEGDDEDATEGNAMEHLIKDLEELSPVATPPEGKPSKISESSKELSKTMDVWVNGKGVKASSDGGGEKDKEFTISPSRFSPLQDIDEEEESCLAGSGTEVEVEDVKCGGIIVVGKKDKELQVASTSRQQGSVPRQLRGRGRSTHERLKKTMVHPLVTTTIASYIHPSSLGSCSHNEPDLKRELSRSYVGFSDGVADSVFEASTMEDPVTVAAEVELCGKGGGGAKS</sequence>
<organism evidence="2">
    <name type="scientific">Brassica cretica</name>
    <name type="common">Mustard</name>
    <dbReference type="NCBI Taxonomy" id="69181"/>
    <lineage>
        <taxon>Eukaryota</taxon>
        <taxon>Viridiplantae</taxon>
        <taxon>Streptophyta</taxon>
        <taxon>Embryophyta</taxon>
        <taxon>Tracheophyta</taxon>
        <taxon>Spermatophyta</taxon>
        <taxon>Magnoliopsida</taxon>
        <taxon>eudicotyledons</taxon>
        <taxon>Gunneridae</taxon>
        <taxon>Pentapetalae</taxon>
        <taxon>rosids</taxon>
        <taxon>malvids</taxon>
        <taxon>Brassicales</taxon>
        <taxon>Brassicaceae</taxon>
        <taxon>Brassiceae</taxon>
        <taxon>Brassica</taxon>
    </lineage>
</organism>
<protein>
    <submittedName>
        <fullName evidence="2">Uncharacterized protein</fullName>
    </submittedName>
</protein>
<feature type="region of interest" description="Disordered" evidence="1">
    <location>
        <begin position="238"/>
        <end position="260"/>
    </location>
</feature>
<dbReference type="AlphaFoldDB" id="A0A8S9IXD6"/>
<accession>A0A8S9IXD6</accession>
<feature type="region of interest" description="Disordered" evidence="1">
    <location>
        <begin position="1"/>
        <end position="214"/>
    </location>
</feature>
<name>A0A8S9IXD6_BRACR</name>
<evidence type="ECO:0000256" key="1">
    <source>
        <dbReference type="SAM" id="MobiDB-lite"/>
    </source>
</evidence>
<feature type="compositionally biased region" description="Polar residues" evidence="1">
    <location>
        <begin position="81"/>
        <end position="98"/>
    </location>
</feature>
<proteinExistence type="predicted"/>
<reference evidence="2" key="1">
    <citation type="submission" date="2019-12" db="EMBL/GenBank/DDBJ databases">
        <title>Genome sequencing and annotation of Brassica cretica.</title>
        <authorList>
            <person name="Studholme D.J."/>
            <person name="Sarris P.F."/>
        </authorList>
    </citation>
    <scope>NUCLEOTIDE SEQUENCE</scope>
    <source>
        <strain evidence="2">PFS-102/07</strain>
        <tissue evidence="2">Leaf</tissue>
    </source>
</reference>